<dbReference type="AlphaFoldDB" id="A0AAV7IVB7"/>
<accession>A0AAV7IVB7</accession>
<sequence length="563" mass="61379">MPWARYETHLSPTSPLPGRKRLSRSIRQATTNELTVQLAAPRSSGNSVSVAVAPLPGSAITGATVYVPDPAFKLLPGSWGASSPSDSSKISSPVLETSRESYQPAHVVKIKINPILSTDSSGKVISSVHLTPDTVKDPTVHKVECFVSRNNNYNNIINDSGSIIGDCVRISVNDSEEMVQRMAENCFYYGNYQTNHNNGSILTMTSGQCSPSDTLDSGTCSDLDGTPPPLPKKKSQSVILLGQTGEQNGRGGEDGGGIAIGRNGHTRTGSLTSSGAEIDSDDNESNVSCDSLNRRAQIKEEEVVKDGDQDQDGEEIVSKLKEVDLVSGNDNDDYDNDNEVVLLKITNISTGTESKVEPLSNGQQSSSCQANAKPEKMTPMITECTYEERKREIDCGSNGVNNNSNNNNNNNNISSSSTSSNNNGSCNNSNEDDRNSGNEGQEIKYVYEDDRYYKFHINELEPEGNEKKEGLECENDEFFAGYKILDKEAIRSAKGTVRGVKNRVRAGIATFLQNPSSKKPKSWKVESQVPSLRGKERDKSGRKRESGSKRLRRRQTQNVNDQM</sequence>
<evidence type="ECO:0000256" key="1">
    <source>
        <dbReference type="SAM" id="MobiDB-lite"/>
    </source>
</evidence>
<comment type="caution">
    <text evidence="2">The sequence shown here is derived from an EMBL/GenBank/DDBJ whole genome shotgun (WGS) entry which is preliminary data.</text>
</comment>
<name>A0AAV7IVB7_COTGL</name>
<feature type="region of interest" description="Disordered" evidence="1">
    <location>
        <begin position="395"/>
        <end position="439"/>
    </location>
</feature>
<feature type="compositionally biased region" description="Low complexity" evidence="1">
    <location>
        <begin position="396"/>
        <end position="429"/>
    </location>
</feature>
<evidence type="ECO:0000313" key="3">
    <source>
        <dbReference type="Proteomes" id="UP000826195"/>
    </source>
</evidence>
<feature type="compositionally biased region" description="Polar residues" evidence="1">
    <location>
        <begin position="360"/>
        <end position="370"/>
    </location>
</feature>
<feature type="region of interest" description="Disordered" evidence="1">
    <location>
        <begin position="213"/>
        <end position="294"/>
    </location>
</feature>
<dbReference type="EMBL" id="JAHXZJ010000747">
    <property type="protein sequence ID" value="KAH0557587.1"/>
    <property type="molecule type" value="Genomic_DNA"/>
</dbReference>
<feature type="compositionally biased region" description="Basic and acidic residues" evidence="1">
    <location>
        <begin position="533"/>
        <end position="548"/>
    </location>
</feature>
<feature type="region of interest" description="Disordered" evidence="1">
    <location>
        <begin position="514"/>
        <end position="563"/>
    </location>
</feature>
<feature type="region of interest" description="Disordered" evidence="1">
    <location>
        <begin position="353"/>
        <end position="375"/>
    </location>
</feature>
<protein>
    <submittedName>
        <fullName evidence="2">Uncharacterized protein</fullName>
    </submittedName>
</protein>
<feature type="region of interest" description="Disordered" evidence="1">
    <location>
        <begin position="1"/>
        <end position="22"/>
    </location>
</feature>
<feature type="compositionally biased region" description="Polar residues" evidence="1">
    <location>
        <begin position="266"/>
        <end position="275"/>
    </location>
</feature>
<keyword evidence="3" id="KW-1185">Reference proteome</keyword>
<reference evidence="2 3" key="1">
    <citation type="journal article" date="2021" name="J. Hered.">
        <title>A chromosome-level genome assembly of the parasitoid wasp, Cotesia glomerata (Hymenoptera: Braconidae).</title>
        <authorList>
            <person name="Pinto B.J."/>
            <person name="Weis J.J."/>
            <person name="Gamble T."/>
            <person name="Ode P.J."/>
            <person name="Paul R."/>
            <person name="Zaspel J.M."/>
        </authorList>
    </citation>
    <scope>NUCLEOTIDE SEQUENCE [LARGE SCALE GENOMIC DNA]</scope>
    <source>
        <strain evidence="2">CgM1</strain>
    </source>
</reference>
<proteinExistence type="predicted"/>
<dbReference type="Proteomes" id="UP000826195">
    <property type="component" value="Unassembled WGS sequence"/>
</dbReference>
<evidence type="ECO:0000313" key="2">
    <source>
        <dbReference type="EMBL" id="KAH0557587.1"/>
    </source>
</evidence>
<feature type="compositionally biased region" description="Gly residues" evidence="1">
    <location>
        <begin position="248"/>
        <end position="259"/>
    </location>
</feature>
<gene>
    <name evidence="2" type="ORF">KQX54_008584</name>
</gene>
<organism evidence="2 3">
    <name type="scientific">Cotesia glomerata</name>
    <name type="common">Lepidopteran parasitic wasp</name>
    <name type="synonym">Apanteles glomeratus</name>
    <dbReference type="NCBI Taxonomy" id="32391"/>
    <lineage>
        <taxon>Eukaryota</taxon>
        <taxon>Metazoa</taxon>
        <taxon>Ecdysozoa</taxon>
        <taxon>Arthropoda</taxon>
        <taxon>Hexapoda</taxon>
        <taxon>Insecta</taxon>
        <taxon>Pterygota</taxon>
        <taxon>Neoptera</taxon>
        <taxon>Endopterygota</taxon>
        <taxon>Hymenoptera</taxon>
        <taxon>Apocrita</taxon>
        <taxon>Ichneumonoidea</taxon>
        <taxon>Braconidae</taxon>
        <taxon>Microgastrinae</taxon>
        <taxon>Cotesia</taxon>
    </lineage>
</organism>